<evidence type="ECO:0000256" key="1">
    <source>
        <dbReference type="SAM" id="Phobius"/>
    </source>
</evidence>
<dbReference type="Proteomes" id="UP001056164">
    <property type="component" value="Chromosome"/>
</dbReference>
<name>A0ABY5BWZ2_9LACO</name>
<proteinExistence type="predicted"/>
<keyword evidence="3" id="KW-1185">Reference proteome</keyword>
<evidence type="ECO:0000313" key="3">
    <source>
        <dbReference type="Proteomes" id="UP001056164"/>
    </source>
</evidence>
<organism evidence="2 3">
    <name type="scientific">Fructilactobacillus carniphilus</name>
    <dbReference type="NCBI Taxonomy" id="2940297"/>
    <lineage>
        <taxon>Bacteria</taxon>
        <taxon>Bacillati</taxon>
        <taxon>Bacillota</taxon>
        <taxon>Bacilli</taxon>
        <taxon>Lactobacillales</taxon>
        <taxon>Lactobacillaceae</taxon>
        <taxon>Fructilactobacillus</taxon>
    </lineage>
</organism>
<reference evidence="2" key="1">
    <citation type="submission" date="2022-05" db="EMBL/GenBank/DDBJ databases">
        <authorList>
            <person name="Oliphant S.A."/>
            <person name="Watson-Haigh N.S."/>
            <person name="Sumby K.M."/>
            <person name="Gardner J.M."/>
            <person name="Jiranek V."/>
        </authorList>
    </citation>
    <scope>NUCLEOTIDE SEQUENCE</scope>
    <source>
        <strain evidence="2">KI4_A6</strain>
    </source>
</reference>
<keyword evidence="1" id="KW-1133">Transmembrane helix</keyword>
<feature type="transmembrane region" description="Helical" evidence="1">
    <location>
        <begin position="7"/>
        <end position="30"/>
    </location>
</feature>
<keyword evidence="1" id="KW-0812">Transmembrane</keyword>
<feature type="transmembrane region" description="Helical" evidence="1">
    <location>
        <begin position="36"/>
        <end position="56"/>
    </location>
</feature>
<gene>
    <name evidence="2" type="ORF">M3M37_06520</name>
</gene>
<dbReference type="EMBL" id="CP097121">
    <property type="protein sequence ID" value="USS90488.1"/>
    <property type="molecule type" value="Genomic_DNA"/>
</dbReference>
<accession>A0ABY5BWZ2</accession>
<protein>
    <submittedName>
        <fullName evidence="2">Uncharacterized protein</fullName>
    </submittedName>
</protein>
<evidence type="ECO:0000313" key="2">
    <source>
        <dbReference type="EMBL" id="USS90488.1"/>
    </source>
</evidence>
<dbReference type="RefSeq" id="WP_252795004.1">
    <property type="nucleotide sequence ID" value="NZ_CP097121.1"/>
</dbReference>
<sequence>MQTIKRIGWPVIQAVASLIASLLAISAICYKNDPMILRVIYIIVLIFFICCAIKSIKTLREKLKQ</sequence>
<keyword evidence="1" id="KW-0472">Membrane</keyword>